<evidence type="ECO:0000313" key="5">
    <source>
        <dbReference type="Proteomes" id="UP000008827"/>
    </source>
</evidence>
<dbReference type="Gramene" id="KRH04365">
    <property type="protein sequence ID" value="KRH04365"/>
    <property type="gene ID" value="GLYMA_17G157500"/>
</dbReference>
<reference evidence="3" key="3">
    <citation type="submission" date="2018-07" db="EMBL/GenBank/DDBJ databases">
        <title>WGS assembly of Glycine max.</title>
        <authorList>
            <person name="Schmutz J."/>
            <person name="Cannon S."/>
            <person name="Schlueter J."/>
            <person name="Ma J."/>
            <person name="Mitros T."/>
            <person name="Nelson W."/>
            <person name="Hyten D."/>
            <person name="Song Q."/>
            <person name="Thelen J."/>
            <person name="Cheng J."/>
            <person name="Xu D."/>
            <person name="Hellsten U."/>
            <person name="May G."/>
            <person name="Yu Y."/>
            <person name="Sakurai T."/>
            <person name="Umezawa T."/>
            <person name="Bhattacharyya M."/>
            <person name="Sandhu D."/>
            <person name="Valliyodan B."/>
            <person name="Lindquist E."/>
            <person name="Peto M."/>
            <person name="Grant D."/>
            <person name="Shu S."/>
            <person name="Goodstein D."/>
            <person name="Barry K."/>
            <person name="Futrell-Griggs M."/>
            <person name="Abernathy B."/>
            <person name="Du J."/>
            <person name="Tian Z."/>
            <person name="Zhu L."/>
            <person name="Gill N."/>
            <person name="Joshi T."/>
            <person name="Libault M."/>
            <person name="Sethuraman A."/>
            <person name="Zhang X."/>
            <person name="Shinozaki K."/>
            <person name="Nguyen H."/>
            <person name="Wing R."/>
            <person name="Cregan P."/>
            <person name="Specht J."/>
            <person name="Grimwood J."/>
            <person name="Rokhsar D."/>
            <person name="Stacey G."/>
            <person name="Shoemaker R."/>
            <person name="Jackson S."/>
        </authorList>
    </citation>
    <scope>NUCLEOTIDE SEQUENCE</scope>
    <source>
        <tissue evidence="3">Callus</tissue>
    </source>
</reference>
<keyword evidence="2" id="KW-1133">Transmembrane helix</keyword>
<accession>A0A0R0FDC1</accession>
<evidence type="ECO:0000313" key="4">
    <source>
        <dbReference type="EnsemblPlants" id="KRH04365"/>
    </source>
</evidence>
<proteinExistence type="predicted"/>
<feature type="transmembrane region" description="Helical" evidence="2">
    <location>
        <begin position="14"/>
        <end position="36"/>
    </location>
</feature>
<reference evidence="4" key="2">
    <citation type="submission" date="2018-02" db="UniProtKB">
        <authorList>
            <consortium name="EnsemblPlants"/>
        </authorList>
    </citation>
    <scope>IDENTIFICATION</scope>
    <source>
        <strain evidence="4">Williams 82</strain>
    </source>
</reference>
<organism evidence="3">
    <name type="scientific">Glycine max</name>
    <name type="common">Soybean</name>
    <name type="synonym">Glycine hispida</name>
    <dbReference type="NCBI Taxonomy" id="3847"/>
    <lineage>
        <taxon>Eukaryota</taxon>
        <taxon>Viridiplantae</taxon>
        <taxon>Streptophyta</taxon>
        <taxon>Embryophyta</taxon>
        <taxon>Tracheophyta</taxon>
        <taxon>Spermatophyta</taxon>
        <taxon>Magnoliopsida</taxon>
        <taxon>eudicotyledons</taxon>
        <taxon>Gunneridae</taxon>
        <taxon>Pentapetalae</taxon>
        <taxon>rosids</taxon>
        <taxon>fabids</taxon>
        <taxon>Fabales</taxon>
        <taxon>Fabaceae</taxon>
        <taxon>Papilionoideae</taxon>
        <taxon>50 kb inversion clade</taxon>
        <taxon>NPAAA clade</taxon>
        <taxon>indigoferoid/millettioid clade</taxon>
        <taxon>Phaseoleae</taxon>
        <taxon>Glycine</taxon>
        <taxon>Glycine subgen. Soja</taxon>
    </lineage>
</organism>
<protein>
    <submittedName>
        <fullName evidence="3 4">Uncharacterized protein</fullName>
    </submittedName>
</protein>
<name>A0A0R0FDC1_SOYBN</name>
<evidence type="ECO:0000313" key="3">
    <source>
        <dbReference type="EMBL" id="KRH04365.1"/>
    </source>
</evidence>
<keyword evidence="2" id="KW-0812">Transmembrane</keyword>
<feature type="transmembrane region" description="Helical" evidence="2">
    <location>
        <begin position="56"/>
        <end position="76"/>
    </location>
</feature>
<feature type="compositionally biased region" description="Polar residues" evidence="1">
    <location>
        <begin position="90"/>
        <end position="105"/>
    </location>
</feature>
<keyword evidence="2" id="KW-0472">Membrane</keyword>
<reference evidence="3 4" key="1">
    <citation type="journal article" date="2010" name="Nature">
        <title>Genome sequence of the palaeopolyploid soybean.</title>
        <authorList>
            <person name="Schmutz J."/>
            <person name="Cannon S.B."/>
            <person name="Schlueter J."/>
            <person name="Ma J."/>
            <person name="Mitros T."/>
            <person name="Nelson W."/>
            <person name="Hyten D.L."/>
            <person name="Song Q."/>
            <person name="Thelen J.J."/>
            <person name="Cheng J."/>
            <person name="Xu D."/>
            <person name="Hellsten U."/>
            <person name="May G.D."/>
            <person name="Yu Y."/>
            <person name="Sakurai T."/>
            <person name="Umezawa T."/>
            <person name="Bhattacharyya M.K."/>
            <person name="Sandhu D."/>
            <person name="Valliyodan B."/>
            <person name="Lindquist E."/>
            <person name="Peto M."/>
            <person name="Grant D."/>
            <person name="Shu S."/>
            <person name="Goodstein D."/>
            <person name="Barry K."/>
            <person name="Futrell-Griggs M."/>
            <person name="Abernathy B."/>
            <person name="Du J."/>
            <person name="Tian Z."/>
            <person name="Zhu L."/>
            <person name="Gill N."/>
            <person name="Joshi T."/>
            <person name="Libault M."/>
            <person name="Sethuraman A."/>
            <person name="Zhang X.-C."/>
            <person name="Shinozaki K."/>
            <person name="Nguyen H.T."/>
            <person name="Wing R.A."/>
            <person name="Cregan P."/>
            <person name="Specht J."/>
            <person name="Grimwood J."/>
            <person name="Rokhsar D."/>
            <person name="Stacey G."/>
            <person name="Shoemaker R.C."/>
            <person name="Jackson S.A."/>
        </authorList>
    </citation>
    <scope>NUCLEOTIDE SEQUENCE</scope>
    <source>
        <strain evidence="4">cv. Williams 82</strain>
        <tissue evidence="3">Callus</tissue>
    </source>
</reference>
<evidence type="ECO:0000256" key="1">
    <source>
        <dbReference type="SAM" id="MobiDB-lite"/>
    </source>
</evidence>
<dbReference type="InParanoid" id="A0A0R0FDC1"/>
<keyword evidence="5" id="KW-1185">Reference proteome</keyword>
<dbReference type="AlphaFoldDB" id="A0A0R0FDC1"/>
<gene>
    <name evidence="3" type="ORF">GLYMA_17G157500</name>
</gene>
<feature type="region of interest" description="Disordered" evidence="1">
    <location>
        <begin position="87"/>
        <end position="112"/>
    </location>
</feature>
<dbReference type="EMBL" id="CM000850">
    <property type="protein sequence ID" value="KRH04365.1"/>
    <property type="molecule type" value="Genomic_DNA"/>
</dbReference>
<sequence>MICRSIIFSFEEVTLKFISAEVTLKFISAVFGVFLSDNKNVLDETTTMKLFERQQIQLIFSIFVSPFHHFLLLLFLKKSKSVISPIPSGWESSSHATRSAPQDLSNEALVHQ</sequence>
<dbReference type="Proteomes" id="UP000008827">
    <property type="component" value="Chromosome 17"/>
</dbReference>
<dbReference type="EnsemblPlants" id="KRH04365">
    <property type="protein sequence ID" value="KRH04365"/>
    <property type="gene ID" value="GLYMA_17G157500"/>
</dbReference>
<evidence type="ECO:0000256" key="2">
    <source>
        <dbReference type="SAM" id="Phobius"/>
    </source>
</evidence>